<reference evidence="1 2" key="1">
    <citation type="submission" date="2017-02" db="EMBL/GenBank/DDBJ databases">
        <title>Trade-off between light-utilization and light-protection in marine flavobacteria.</title>
        <authorList>
            <person name="Kumagai Y."/>
            <person name="Yoshizawa S."/>
            <person name="Kogure K."/>
            <person name="Iwasaki W."/>
        </authorList>
    </citation>
    <scope>NUCLEOTIDE SEQUENCE [LARGE SCALE GENOMIC DNA]</scope>
    <source>
        <strain evidence="1 2">KCTC 23670</strain>
    </source>
</reference>
<sequence length="399" mass="45622">MDILQSGKNTVRVLLFILLMILVMNCKENIKERNFGEALEKLQTIEGLEVLQSGESMIAVSGKYQGRIFTSSSNGLEGKSYGWINWDLITDKKDQITMARLGGESRVWFGPEYGKFATFFEQNKRQEGEDIKVQEDLNSKQFKKVSSSKKSITYQADLQIVNANNYLFKINTKRKISILDRKTINTDLKISSDIDISVVGFSAETWLKNIDSIQWTKDKGLLSIWEIGSILTSVDTKVIIPLEKPLDSLKTYFGTKEKTRYQIKNNTLFYKSDAQLLGKIGIPPENTKNIMGSYSRKNNLLTIVTFNFKNDGDYLNCFPKNTAPYDGDVINIFNGEVNKSLGYNWPFYEFESLSSSKELKPQEEIYHKQTTYHIEADFVELNLISKKLLGIDLNEIPVF</sequence>
<gene>
    <name evidence="1" type="ORF">BTO15_18080</name>
</gene>
<name>A0ABN5F9P7_9FLAO</name>
<dbReference type="Proteomes" id="UP000232721">
    <property type="component" value="Chromosome"/>
</dbReference>
<dbReference type="InterPro" id="IPR046713">
    <property type="entry name" value="DUF6786"/>
</dbReference>
<evidence type="ECO:0000313" key="2">
    <source>
        <dbReference type="Proteomes" id="UP000232721"/>
    </source>
</evidence>
<protein>
    <recommendedName>
        <fullName evidence="3">DUF4380 domain-containing protein</fullName>
    </recommendedName>
</protein>
<dbReference type="RefSeq" id="WP_208889864.1">
    <property type="nucleotide sequence ID" value="NZ_CP019336.1"/>
</dbReference>
<accession>A0ABN5F9P7</accession>
<evidence type="ECO:0008006" key="3">
    <source>
        <dbReference type="Google" id="ProtNLM"/>
    </source>
</evidence>
<proteinExistence type="predicted"/>
<evidence type="ECO:0000313" key="1">
    <source>
        <dbReference type="EMBL" id="AUC23886.1"/>
    </source>
</evidence>
<dbReference type="Pfam" id="PF20583">
    <property type="entry name" value="DUF6786"/>
    <property type="match status" value="1"/>
</dbReference>
<keyword evidence="2" id="KW-1185">Reference proteome</keyword>
<organism evidence="1 2">
    <name type="scientific">Polaribacter sejongensis</name>
    <dbReference type="NCBI Taxonomy" id="985043"/>
    <lineage>
        <taxon>Bacteria</taxon>
        <taxon>Pseudomonadati</taxon>
        <taxon>Bacteroidota</taxon>
        <taxon>Flavobacteriia</taxon>
        <taxon>Flavobacteriales</taxon>
        <taxon>Flavobacteriaceae</taxon>
    </lineage>
</organism>
<dbReference type="EMBL" id="CP019336">
    <property type="protein sequence ID" value="AUC23886.1"/>
    <property type="molecule type" value="Genomic_DNA"/>
</dbReference>